<evidence type="ECO:0000313" key="3">
    <source>
        <dbReference type="Proteomes" id="UP000240243"/>
    </source>
</evidence>
<name>A0A2P7RBM9_9GAMM</name>
<evidence type="ECO:0000313" key="2">
    <source>
        <dbReference type="EMBL" id="PSJ47625.1"/>
    </source>
</evidence>
<dbReference type="AlphaFoldDB" id="A0A2P7RBM9"/>
<dbReference type="EMBL" id="PXYG01000001">
    <property type="protein sequence ID" value="PSJ47625.1"/>
    <property type="molecule type" value="Genomic_DNA"/>
</dbReference>
<dbReference type="Proteomes" id="UP000240243">
    <property type="component" value="Unassembled WGS sequence"/>
</dbReference>
<feature type="compositionally biased region" description="Basic and acidic residues" evidence="1">
    <location>
        <begin position="59"/>
        <end position="68"/>
    </location>
</feature>
<organism evidence="2 3">
    <name type="scientific">Zobellella endophytica</name>
    <dbReference type="NCBI Taxonomy" id="2116700"/>
    <lineage>
        <taxon>Bacteria</taxon>
        <taxon>Pseudomonadati</taxon>
        <taxon>Pseudomonadota</taxon>
        <taxon>Gammaproteobacteria</taxon>
        <taxon>Aeromonadales</taxon>
        <taxon>Aeromonadaceae</taxon>
        <taxon>Zobellella</taxon>
    </lineage>
</organism>
<accession>A0A2P7RBM9</accession>
<proteinExistence type="predicted"/>
<comment type="caution">
    <text evidence="2">The sequence shown here is derived from an EMBL/GenBank/DDBJ whole genome shotgun (WGS) entry which is preliminary data.</text>
</comment>
<sequence>MEESWRLEAGGWRLEEFAVIPVKAEARCTLPWITAFAEVTKTNGADVEIYGLPSRCAGRRADRPRSRDGALLTPHPPL</sequence>
<feature type="region of interest" description="Disordered" evidence="1">
    <location>
        <begin position="59"/>
        <end position="78"/>
    </location>
</feature>
<gene>
    <name evidence="2" type="ORF">C7H85_01985</name>
</gene>
<keyword evidence="3" id="KW-1185">Reference proteome</keyword>
<evidence type="ECO:0000256" key="1">
    <source>
        <dbReference type="SAM" id="MobiDB-lite"/>
    </source>
</evidence>
<protein>
    <submittedName>
        <fullName evidence="2">Uncharacterized protein</fullName>
    </submittedName>
</protein>
<reference evidence="2 3" key="1">
    <citation type="submission" date="2018-03" db="EMBL/GenBank/DDBJ databases">
        <title>The draft genome of Zobellella sp. 59N8.</title>
        <authorList>
            <person name="Liu L."/>
            <person name="Li L."/>
            <person name="Zhang X."/>
            <person name="Liang L."/>
            <person name="Wang T."/>
        </authorList>
    </citation>
    <scope>NUCLEOTIDE SEQUENCE [LARGE SCALE GENOMIC DNA]</scope>
    <source>
        <strain evidence="2 3">59N8</strain>
    </source>
</reference>